<feature type="region of interest" description="Disordered" evidence="10">
    <location>
        <begin position="47"/>
        <end position="77"/>
    </location>
</feature>
<comment type="subunit">
    <text evidence="9">The Tat system comprises two distinct complexes: a TatABC complex, containing multiple copies of TatA, TatB and TatC subunits, and a separate TatA complex, containing only TatA subunits. Substrates initially bind to the TatABC complex, which probably triggers association of the separate TatA complex to form the active translocon.</text>
</comment>
<evidence type="ECO:0000256" key="4">
    <source>
        <dbReference type="ARBA" id="ARBA00022692"/>
    </source>
</evidence>
<dbReference type="EMBL" id="LT796768">
    <property type="protein sequence ID" value="SKB07561.1"/>
    <property type="molecule type" value="Genomic_DNA"/>
</dbReference>
<comment type="function">
    <text evidence="9">Part of the twin-arginine translocation (Tat) system that transports large folded proteins containing a characteristic twin-arginine motif in their signal peptide across membranes. TatA could form the protein-conducting channel of the Tat system.</text>
</comment>
<evidence type="ECO:0000256" key="5">
    <source>
        <dbReference type="ARBA" id="ARBA00022927"/>
    </source>
</evidence>
<dbReference type="InterPro" id="IPR006312">
    <property type="entry name" value="TatA/E"/>
</dbReference>
<dbReference type="PANTHER" id="PTHR42982:SF1">
    <property type="entry name" value="SEC-INDEPENDENT PROTEIN TRANSLOCASE PROTEIN TATA"/>
    <property type="match status" value="1"/>
</dbReference>
<evidence type="ECO:0000256" key="1">
    <source>
        <dbReference type="ARBA" id="ARBA00004162"/>
    </source>
</evidence>
<dbReference type="OrthoDB" id="5245163at2"/>
<keyword evidence="7 9" id="KW-0811">Translocation</keyword>
<organism evidence="11 12">
    <name type="scientific">Aeromicrobium choanae</name>
    <dbReference type="NCBI Taxonomy" id="1736691"/>
    <lineage>
        <taxon>Bacteria</taxon>
        <taxon>Bacillati</taxon>
        <taxon>Actinomycetota</taxon>
        <taxon>Actinomycetes</taxon>
        <taxon>Propionibacteriales</taxon>
        <taxon>Nocardioidaceae</taxon>
        <taxon>Aeromicrobium</taxon>
    </lineage>
</organism>
<dbReference type="GO" id="GO:0043953">
    <property type="term" value="P:protein transport by the Tat complex"/>
    <property type="evidence" value="ECO:0007669"/>
    <property type="project" value="UniProtKB-UniRule"/>
</dbReference>
<evidence type="ECO:0000256" key="2">
    <source>
        <dbReference type="ARBA" id="ARBA00022448"/>
    </source>
</evidence>
<proteinExistence type="inferred from homology"/>
<evidence type="ECO:0000313" key="12">
    <source>
        <dbReference type="Proteomes" id="UP000191040"/>
    </source>
</evidence>
<keyword evidence="8 9" id="KW-0472">Membrane</keyword>
<keyword evidence="5 9" id="KW-0653">Protein transport</keyword>
<keyword evidence="4 9" id="KW-0812">Transmembrane</keyword>
<dbReference type="InterPro" id="IPR003369">
    <property type="entry name" value="TatA/B/E"/>
</dbReference>
<name>A0A1T4Z1X0_9ACTN</name>
<protein>
    <recommendedName>
        <fullName evidence="9">Sec-independent protein translocase protein TatA</fullName>
    </recommendedName>
</protein>
<dbReference type="Gene3D" id="1.20.5.3310">
    <property type="match status" value="1"/>
</dbReference>
<accession>A0A1T4Z1X0</accession>
<keyword evidence="2 9" id="KW-0813">Transport</keyword>
<dbReference type="HAMAP" id="MF_00236">
    <property type="entry name" value="TatA_E"/>
    <property type="match status" value="1"/>
</dbReference>
<dbReference type="AlphaFoldDB" id="A0A1T4Z1X0"/>
<keyword evidence="12" id="KW-1185">Reference proteome</keyword>
<reference evidence="12" key="1">
    <citation type="submission" date="2017-02" db="EMBL/GenBank/DDBJ databases">
        <authorList>
            <person name="Varghese N."/>
            <person name="Submissions S."/>
        </authorList>
    </citation>
    <scope>NUCLEOTIDE SEQUENCE [LARGE SCALE GENOMIC DNA]</scope>
    <source>
        <strain evidence="12">9H-4</strain>
    </source>
</reference>
<dbReference type="Proteomes" id="UP000191040">
    <property type="component" value="Chromosome I"/>
</dbReference>
<comment type="subcellular location">
    <subcellularLocation>
        <location evidence="1 9">Cell membrane</location>
        <topology evidence="1 9">Single-pass membrane protein</topology>
    </subcellularLocation>
</comment>
<feature type="transmembrane region" description="Helical" evidence="9">
    <location>
        <begin position="6"/>
        <end position="22"/>
    </location>
</feature>
<dbReference type="NCBIfam" id="TIGR01411">
    <property type="entry name" value="tatAE"/>
    <property type="match status" value="1"/>
</dbReference>
<evidence type="ECO:0000256" key="7">
    <source>
        <dbReference type="ARBA" id="ARBA00023010"/>
    </source>
</evidence>
<evidence type="ECO:0000256" key="10">
    <source>
        <dbReference type="SAM" id="MobiDB-lite"/>
    </source>
</evidence>
<dbReference type="RefSeq" id="WP_078699789.1">
    <property type="nucleotide sequence ID" value="NZ_LT796768.1"/>
</dbReference>
<comment type="similarity">
    <text evidence="9">Belongs to the TatA/E family.</text>
</comment>
<feature type="compositionally biased region" description="Basic and acidic residues" evidence="10">
    <location>
        <begin position="47"/>
        <end position="59"/>
    </location>
</feature>
<dbReference type="PANTHER" id="PTHR42982">
    <property type="entry name" value="SEC-INDEPENDENT PROTEIN TRANSLOCASE PROTEIN TATA"/>
    <property type="match status" value="1"/>
</dbReference>
<keyword evidence="6 9" id="KW-1133">Transmembrane helix</keyword>
<evidence type="ECO:0000313" key="11">
    <source>
        <dbReference type="EMBL" id="SKB07561.1"/>
    </source>
</evidence>
<evidence type="ECO:0000256" key="8">
    <source>
        <dbReference type="ARBA" id="ARBA00023136"/>
    </source>
</evidence>
<evidence type="ECO:0000256" key="6">
    <source>
        <dbReference type="ARBA" id="ARBA00022989"/>
    </source>
</evidence>
<dbReference type="Pfam" id="PF02416">
    <property type="entry name" value="TatA_B_E"/>
    <property type="match status" value="1"/>
</dbReference>
<evidence type="ECO:0000256" key="3">
    <source>
        <dbReference type="ARBA" id="ARBA00022475"/>
    </source>
</evidence>
<keyword evidence="3 9" id="KW-1003">Cell membrane</keyword>
<dbReference type="STRING" id="1736691.SAMN06295964_1742"/>
<dbReference type="GO" id="GO:0033281">
    <property type="term" value="C:TAT protein transport complex"/>
    <property type="evidence" value="ECO:0007669"/>
    <property type="project" value="UniProtKB-UniRule"/>
</dbReference>
<dbReference type="GO" id="GO:0008320">
    <property type="term" value="F:protein transmembrane transporter activity"/>
    <property type="evidence" value="ECO:0007669"/>
    <property type="project" value="UniProtKB-UniRule"/>
</dbReference>
<gene>
    <name evidence="9" type="primary">tatA</name>
    <name evidence="11" type="ORF">SAMN06295964_1742</name>
</gene>
<evidence type="ECO:0000256" key="9">
    <source>
        <dbReference type="HAMAP-Rule" id="MF_00236"/>
    </source>
</evidence>
<sequence>MPHLGPTELLIIVGVVVLLFGGRKLPELARGTGQALRIFKSEVTEPDELTAKSDSRSTSDVDPLATEVVAEPTTLRS</sequence>